<proteinExistence type="predicted"/>
<protein>
    <submittedName>
        <fullName evidence="2">Uncharacterized protein</fullName>
    </submittedName>
</protein>
<name>A0A212KIW4_9BACT</name>
<sequence>MYLIWWLLFGYIMLRLCYKILLLHDKKIHLTSNVIMAHADTLDIVQFVLTSRVVCCLYLYKFLP</sequence>
<evidence type="ECO:0000313" key="2">
    <source>
        <dbReference type="EMBL" id="SBW11578.1"/>
    </source>
</evidence>
<feature type="transmembrane region" description="Helical" evidence="1">
    <location>
        <begin position="6"/>
        <end position="23"/>
    </location>
</feature>
<keyword evidence="1" id="KW-0812">Transmembrane</keyword>
<reference evidence="2" key="1">
    <citation type="submission" date="2016-04" db="EMBL/GenBank/DDBJ databases">
        <authorList>
            <person name="Evans L.H."/>
            <person name="Alamgir A."/>
            <person name="Owens N."/>
            <person name="Weber N.D."/>
            <person name="Virtaneva K."/>
            <person name="Barbian K."/>
            <person name="Babar A."/>
            <person name="Rosenke K."/>
        </authorList>
    </citation>
    <scope>NUCLEOTIDE SEQUENCE</scope>
    <source>
        <strain evidence="2">92-2</strain>
    </source>
</reference>
<evidence type="ECO:0000256" key="1">
    <source>
        <dbReference type="SAM" id="Phobius"/>
    </source>
</evidence>
<keyword evidence="1" id="KW-0472">Membrane</keyword>
<keyword evidence="1" id="KW-1133">Transmembrane helix</keyword>
<organism evidence="2">
    <name type="scientific">uncultured Desulfovibrio sp</name>
    <dbReference type="NCBI Taxonomy" id="167968"/>
    <lineage>
        <taxon>Bacteria</taxon>
        <taxon>Pseudomonadati</taxon>
        <taxon>Thermodesulfobacteriota</taxon>
        <taxon>Desulfovibrionia</taxon>
        <taxon>Desulfovibrionales</taxon>
        <taxon>Desulfovibrionaceae</taxon>
        <taxon>Desulfovibrio</taxon>
        <taxon>environmental samples</taxon>
    </lineage>
</organism>
<dbReference type="EMBL" id="FLUP01000002">
    <property type="protein sequence ID" value="SBW11578.1"/>
    <property type="molecule type" value="Genomic_DNA"/>
</dbReference>
<gene>
    <name evidence="2" type="ORF">KM92DES2_20120</name>
</gene>
<accession>A0A212KIW4</accession>
<dbReference type="AlphaFoldDB" id="A0A212KIW4"/>